<sequence>MQNMLLVKWVSLATSEWTPSAYQEAFGCCGMIIAIYASPHLHKRLHLWHHLESLALDFKFPWSAMGDFNELLDSSDKLGGRSLVPSLVHAFNSAYIIVVFLRLLLVGLSVLGLIRIGIGAIILRRNWIGLSVMLTGKWLFQRAIV</sequence>
<reference evidence="2 3" key="1">
    <citation type="journal article" date="2016" name="G3 (Bethesda)">
        <title>First Draft Assembly and Annotation of the Genome of a California Endemic Oak Quercus lobata Nee (Fagaceae).</title>
        <authorList>
            <person name="Sork V.L."/>
            <person name="Fitz-Gibbon S.T."/>
            <person name="Puiu D."/>
            <person name="Crepeau M."/>
            <person name="Gugger P.F."/>
            <person name="Sherman R."/>
            <person name="Stevens K."/>
            <person name="Langley C.H."/>
            <person name="Pellegrini M."/>
            <person name="Salzberg S.L."/>
        </authorList>
    </citation>
    <scope>NUCLEOTIDE SEQUENCE [LARGE SCALE GENOMIC DNA]</scope>
    <source>
        <strain evidence="2 3">cv. SW786</strain>
    </source>
</reference>
<organism evidence="2 3">
    <name type="scientific">Quercus lobata</name>
    <name type="common">Valley oak</name>
    <dbReference type="NCBI Taxonomy" id="97700"/>
    <lineage>
        <taxon>Eukaryota</taxon>
        <taxon>Viridiplantae</taxon>
        <taxon>Streptophyta</taxon>
        <taxon>Embryophyta</taxon>
        <taxon>Tracheophyta</taxon>
        <taxon>Spermatophyta</taxon>
        <taxon>Magnoliopsida</taxon>
        <taxon>eudicotyledons</taxon>
        <taxon>Gunneridae</taxon>
        <taxon>Pentapetalae</taxon>
        <taxon>rosids</taxon>
        <taxon>fabids</taxon>
        <taxon>Fagales</taxon>
        <taxon>Fagaceae</taxon>
        <taxon>Quercus</taxon>
    </lineage>
</organism>
<feature type="transmembrane region" description="Helical" evidence="1">
    <location>
        <begin position="94"/>
        <end position="123"/>
    </location>
</feature>
<evidence type="ECO:0000313" key="3">
    <source>
        <dbReference type="Proteomes" id="UP000594261"/>
    </source>
</evidence>
<evidence type="ECO:0000313" key="2">
    <source>
        <dbReference type="EnsemblPlants" id="QL04p048361:mrna"/>
    </source>
</evidence>
<evidence type="ECO:0000256" key="1">
    <source>
        <dbReference type="SAM" id="Phobius"/>
    </source>
</evidence>
<keyword evidence="1" id="KW-0812">Transmembrane</keyword>
<dbReference type="Proteomes" id="UP000594261">
    <property type="component" value="Chromosome 4"/>
</dbReference>
<keyword evidence="1" id="KW-0472">Membrane</keyword>
<keyword evidence="1" id="KW-1133">Transmembrane helix</keyword>
<proteinExistence type="predicted"/>
<accession>A0A7N2LHW2</accession>
<dbReference type="AlphaFoldDB" id="A0A7N2LHW2"/>
<dbReference type="Gramene" id="QL04p048361:mrna">
    <property type="protein sequence ID" value="QL04p048361:mrna"/>
    <property type="gene ID" value="QL04p048361"/>
</dbReference>
<keyword evidence="3" id="KW-1185">Reference proteome</keyword>
<dbReference type="EMBL" id="LRBV02000004">
    <property type="status" value="NOT_ANNOTATED_CDS"/>
    <property type="molecule type" value="Genomic_DNA"/>
</dbReference>
<dbReference type="InParanoid" id="A0A7N2LHW2"/>
<dbReference type="EnsemblPlants" id="QL04p048361:mrna">
    <property type="protein sequence ID" value="QL04p048361:mrna"/>
    <property type="gene ID" value="QL04p048361"/>
</dbReference>
<reference evidence="2" key="2">
    <citation type="submission" date="2021-01" db="UniProtKB">
        <authorList>
            <consortium name="EnsemblPlants"/>
        </authorList>
    </citation>
    <scope>IDENTIFICATION</scope>
</reference>
<name>A0A7N2LHW2_QUELO</name>
<protein>
    <submittedName>
        <fullName evidence="2">Uncharacterized protein</fullName>
    </submittedName>
</protein>